<sequence length="272" mass="31531">MSLSTSETLAFDSIEELKSKLAKINDHEKKARLTRFIVSALSNIPWIGGFIGAGSAFHAEREQGRINDLQRLWMEEHQRKIEELAHVIFRILDKIENAGSEAQERIASEEYQGLVRKGFKEWNDAETTEKKECIRRLLTNASTSTLSTDDMVRLFIDWIKTYHETHFMVIREIYKHESITRKQIWNNISTIEPAEDSTEADLYKLLIRDLSTGGIIRQVKRSTHPETSEPASKQPKNGKYKSAFDDMEQYELTALGQCFVRYTMEEDTSRLH</sequence>
<feature type="region of interest" description="Disordered" evidence="1">
    <location>
        <begin position="220"/>
        <end position="240"/>
    </location>
</feature>
<evidence type="ECO:0000313" key="2">
    <source>
        <dbReference type="EMBL" id="MBL6445322.1"/>
    </source>
</evidence>
<evidence type="ECO:0000256" key="1">
    <source>
        <dbReference type="SAM" id="MobiDB-lite"/>
    </source>
</evidence>
<dbReference type="AlphaFoldDB" id="A0A937KAZ7"/>
<name>A0A937KAZ7_9BACT</name>
<gene>
    <name evidence="2" type="ORF">JMN32_03320</name>
</gene>
<evidence type="ECO:0000313" key="3">
    <source>
        <dbReference type="Proteomes" id="UP000614216"/>
    </source>
</evidence>
<dbReference type="Proteomes" id="UP000614216">
    <property type="component" value="Unassembled WGS sequence"/>
</dbReference>
<keyword evidence="3" id="KW-1185">Reference proteome</keyword>
<proteinExistence type="predicted"/>
<protein>
    <submittedName>
        <fullName evidence="2">Uncharacterized protein</fullName>
    </submittedName>
</protein>
<dbReference type="RefSeq" id="WP_202854855.1">
    <property type="nucleotide sequence ID" value="NZ_JAEUGD010000004.1"/>
</dbReference>
<dbReference type="EMBL" id="JAEUGD010000004">
    <property type="protein sequence ID" value="MBL6445322.1"/>
    <property type="molecule type" value="Genomic_DNA"/>
</dbReference>
<organism evidence="2 3">
    <name type="scientific">Fulvivirga marina</name>
    <dbReference type="NCBI Taxonomy" id="2494733"/>
    <lineage>
        <taxon>Bacteria</taxon>
        <taxon>Pseudomonadati</taxon>
        <taxon>Bacteroidota</taxon>
        <taxon>Cytophagia</taxon>
        <taxon>Cytophagales</taxon>
        <taxon>Fulvivirgaceae</taxon>
        <taxon>Fulvivirga</taxon>
    </lineage>
</organism>
<reference evidence="2" key="1">
    <citation type="submission" date="2021-01" db="EMBL/GenBank/DDBJ databases">
        <title>Fulvivirga kasyanovii gen. nov., sp nov., a novel member of the phylum Bacteroidetes isolated from seawater in a mussel farm.</title>
        <authorList>
            <person name="Zhao L.-H."/>
            <person name="Wang Z.-J."/>
        </authorList>
    </citation>
    <scope>NUCLEOTIDE SEQUENCE</scope>
    <source>
        <strain evidence="2">29W222</strain>
    </source>
</reference>
<accession>A0A937KAZ7</accession>
<comment type="caution">
    <text evidence="2">The sequence shown here is derived from an EMBL/GenBank/DDBJ whole genome shotgun (WGS) entry which is preliminary data.</text>
</comment>